<protein>
    <recommendedName>
        <fullName evidence="5">Alpha/beta hydrolase family protein</fullName>
    </recommendedName>
</protein>
<evidence type="ECO:0000256" key="1">
    <source>
        <dbReference type="SAM" id="MobiDB-lite"/>
    </source>
</evidence>
<sequence>MKSPFRIFTLAAIGCLLAGTALATPEVEKKIWALLDDPKSVYVSLDTPSFMSLGAGFELPDGGKQVTALALAAPGGAFDPRDLEKIPAASLGYEAKWCVERYKHYNLDWDITGLRLTSLDPEAKKYPWLVIMNGGAANVYEFYVDLKNRPGWGQFLAQKLNVMIVSIPGNFKYGGWDEPVKSELRQPAYLLDKELSMEEYELRNCLLTNTNVMKGLKQLLMKNTTGDLLLIGHSTSGEMAMLANNDPELRARTNGRYLGWGSGGPARLDRVREAREGVSAGEDSARPARAVAAGSTPPGPRERTPLHKLSRRDAKGYSGGYSRWLNPLYEPGDSTYQIAEKWIVAEGRRRAQFKQQIQSIEHGGGIDLKGWIEYSIEQILVKTGNPWGVNLEEVSAELFSTHYTKMDGYDRMVWTVAHYDRNHWVPEDPMKSTEVFFANEYRRVNPKGEIRLIVWDPLMTHYGHVELPQQLASATYSVVRWLDR</sequence>
<dbReference type="KEGG" id="obg:Verru16b_02803"/>
<dbReference type="EMBL" id="CP016094">
    <property type="protein sequence ID" value="AOS45716.1"/>
    <property type="molecule type" value="Genomic_DNA"/>
</dbReference>
<reference evidence="3 4" key="1">
    <citation type="submission" date="2016-06" db="EMBL/GenBank/DDBJ databases">
        <title>Three novel species with peptidoglycan cell walls form the new genus Lacunisphaera gen. nov. in the family Opitutaceae of the verrucomicrobial subdivision 4.</title>
        <authorList>
            <person name="Rast P."/>
            <person name="Gloeckner I."/>
            <person name="Jogler M."/>
            <person name="Boedeker C."/>
            <person name="Jeske O."/>
            <person name="Wiegand S."/>
            <person name="Reinhardt R."/>
            <person name="Schumann P."/>
            <person name="Rohde M."/>
            <person name="Spring S."/>
            <person name="Gloeckner F.O."/>
            <person name="Jogler C."/>
        </authorList>
    </citation>
    <scope>NUCLEOTIDE SEQUENCE [LARGE SCALE GENOMIC DNA]</scope>
    <source>
        <strain evidence="3 4">IG16b</strain>
    </source>
</reference>
<proteinExistence type="predicted"/>
<feature type="chain" id="PRO_5009105350" description="Alpha/beta hydrolase family protein" evidence="2">
    <location>
        <begin position="24"/>
        <end position="484"/>
    </location>
</feature>
<dbReference type="SUPFAM" id="SSF53474">
    <property type="entry name" value="alpha/beta-Hydrolases"/>
    <property type="match status" value="1"/>
</dbReference>
<organism evidence="3 4">
    <name type="scientific">Lacunisphaera limnophila</name>
    <dbReference type="NCBI Taxonomy" id="1838286"/>
    <lineage>
        <taxon>Bacteria</taxon>
        <taxon>Pseudomonadati</taxon>
        <taxon>Verrucomicrobiota</taxon>
        <taxon>Opitutia</taxon>
        <taxon>Opitutales</taxon>
        <taxon>Opitutaceae</taxon>
        <taxon>Lacunisphaera</taxon>
    </lineage>
</organism>
<dbReference type="RefSeq" id="WP_069962835.1">
    <property type="nucleotide sequence ID" value="NZ_CP016094.1"/>
</dbReference>
<dbReference type="AlphaFoldDB" id="A0A1D8AXU4"/>
<accession>A0A1D8AXU4</accession>
<dbReference type="OrthoDB" id="9558252at2"/>
<dbReference type="Proteomes" id="UP000095228">
    <property type="component" value="Chromosome"/>
</dbReference>
<feature type="region of interest" description="Disordered" evidence="1">
    <location>
        <begin position="273"/>
        <end position="306"/>
    </location>
</feature>
<evidence type="ECO:0000313" key="4">
    <source>
        <dbReference type="Proteomes" id="UP000095228"/>
    </source>
</evidence>
<dbReference type="InterPro" id="IPR029058">
    <property type="entry name" value="AB_hydrolase_fold"/>
</dbReference>
<name>A0A1D8AXU4_9BACT</name>
<feature type="signal peptide" evidence="2">
    <location>
        <begin position="1"/>
        <end position="23"/>
    </location>
</feature>
<dbReference type="STRING" id="1838286.Verru16b_02803"/>
<gene>
    <name evidence="3" type="ORF">Verru16b_02803</name>
</gene>
<evidence type="ECO:0000313" key="3">
    <source>
        <dbReference type="EMBL" id="AOS45716.1"/>
    </source>
</evidence>
<keyword evidence="2" id="KW-0732">Signal</keyword>
<evidence type="ECO:0008006" key="5">
    <source>
        <dbReference type="Google" id="ProtNLM"/>
    </source>
</evidence>
<evidence type="ECO:0000256" key="2">
    <source>
        <dbReference type="SAM" id="SignalP"/>
    </source>
</evidence>
<keyword evidence="4" id="KW-1185">Reference proteome</keyword>